<dbReference type="SUPFAM" id="SSF160424">
    <property type="entry name" value="BH3703-like"/>
    <property type="match status" value="1"/>
</dbReference>
<accession>A0A917QMH8</accession>
<reference evidence="1" key="2">
    <citation type="submission" date="2020-09" db="EMBL/GenBank/DDBJ databases">
        <authorList>
            <person name="Sun Q."/>
            <person name="Zhou Y."/>
        </authorList>
    </citation>
    <scope>NUCLEOTIDE SEQUENCE</scope>
    <source>
        <strain evidence="1">CGMCC 4.7278</strain>
    </source>
</reference>
<dbReference type="AlphaFoldDB" id="A0A917QMH8"/>
<keyword evidence="2" id="KW-1185">Reference proteome</keyword>
<organism evidence="1 2">
    <name type="scientific">Nocardia camponoti</name>
    <dbReference type="NCBI Taxonomy" id="1616106"/>
    <lineage>
        <taxon>Bacteria</taxon>
        <taxon>Bacillati</taxon>
        <taxon>Actinomycetota</taxon>
        <taxon>Actinomycetes</taxon>
        <taxon>Mycobacteriales</taxon>
        <taxon>Nocardiaceae</taxon>
        <taxon>Nocardia</taxon>
    </lineage>
</organism>
<reference evidence="1" key="1">
    <citation type="journal article" date="2014" name="Int. J. Syst. Evol. Microbiol.">
        <title>Complete genome sequence of Corynebacterium casei LMG S-19264T (=DSM 44701T), isolated from a smear-ripened cheese.</title>
        <authorList>
            <consortium name="US DOE Joint Genome Institute (JGI-PGF)"/>
            <person name="Walter F."/>
            <person name="Albersmeier A."/>
            <person name="Kalinowski J."/>
            <person name="Ruckert C."/>
        </authorList>
    </citation>
    <scope>NUCLEOTIDE SEQUENCE</scope>
    <source>
        <strain evidence="1">CGMCC 4.7278</strain>
    </source>
</reference>
<dbReference type="EMBL" id="BMMW01000003">
    <property type="protein sequence ID" value="GGK57580.1"/>
    <property type="molecule type" value="Genomic_DNA"/>
</dbReference>
<evidence type="ECO:0000313" key="1">
    <source>
        <dbReference type="EMBL" id="GGK57580.1"/>
    </source>
</evidence>
<name>A0A917QMH8_9NOCA</name>
<proteinExistence type="predicted"/>
<protein>
    <submittedName>
        <fullName evidence="1">Uncharacterized protein</fullName>
    </submittedName>
</protein>
<dbReference type="RefSeq" id="WP_188829824.1">
    <property type="nucleotide sequence ID" value="NZ_BMMW01000003.1"/>
</dbReference>
<dbReference type="Proteomes" id="UP000612956">
    <property type="component" value="Unassembled WGS sequence"/>
</dbReference>
<gene>
    <name evidence="1" type="ORF">GCM10011591_32170</name>
</gene>
<sequence length="389" mass="41639">MRDPDVGFTLTDDVVERSTKLSHHLAREVARLGPEGWTKVEASFAMTAAAESTVIVFGDADGRFARVFPTPQILGMLREHRDLSSGFGDGPWWRYLLTMTSDGKLDVDYDYGDEPFPDDQLFPPATYRTDIELYPREHVPMWLAAYIGNAGHQLRDPRTAAEQARADAAAGVTATTCEPGAEFPDLPVITRRWAVIAAAFVAVESSWGPRTAPGCLVFEGASRSGSTLSLLPGDRAVLSGGVWNAPALEAAYAGPAPLPALYRGAPAWVSEVVLNRRATSGLLSFCYWWEAGRWHRGDSPSADQLAAAVPAMWTTDTVVDVVAGVLGDSASAAQLAAIGPLVRAAEQGGVTAELLARVFPGAGFDRDAAYFELTVAGATADFRTELTHD</sequence>
<comment type="caution">
    <text evidence="1">The sequence shown here is derived from an EMBL/GenBank/DDBJ whole genome shotgun (WGS) entry which is preliminary data.</text>
</comment>
<dbReference type="InterPro" id="IPR036170">
    <property type="entry name" value="YezG-like_sf"/>
</dbReference>
<evidence type="ECO:0000313" key="2">
    <source>
        <dbReference type="Proteomes" id="UP000612956"/>
    </source>
</evidence>